<dbReference type="EMBL" id="AP014548">
    <property type="protein sequence ID" value="BAO55692.1"/>
    <property type="molecule type" value="Genomic_DNA"/>
</dbReference>
<dbReference type="Proteomes" id="UP000031760">
    <property type="component" value="Chromosome"/>
</dbReference>
<dbReference type="OrthoDB" id="982449at2"/>
<evidence type="ECO:0000256" key="1">
    <source>
        <dbReference type="SAM" id="SignalP"/>
    </source>
</evidence>
<dbReference type="RefSeq" id="WP_041496249.1">
    <property type="nucleotide sequence ID" value="NZ_AP014548.1"/>
</dbReference>
<dbReference type="HOGENOM" id="CLU_1376922_0_0_10"/>
<reference evidence="2 3" key="1">
    <citation type="journal article" date="2014" name="Proc. Natl. Acad. Sci. U.S.A.">
        <title>Functional characterization of flavobacteria rhodopsins reveals a unique class of light-driven chloride pump in bacteria.</title>
        <authorList>
            <person name="Yoshizawa S."/>
            <person name="Kumagai Y."/>
            <person name="Kim H."/>
            <person name="Ogura Y."/>
            <person name="Hayashi T."/>
            <person name="Iwasaki W."/>
            <person name="DeLong E.F."/>
            <person name="Kogure K."/>
        </authorList>
    </citation>
    <scope>NUCLEOTIDE SEQUENCE [LARGE SCALE GENOMIC DNA]</scope>
    <source>
        <strain evidence="2 3">S1-08</strain>
    </source>
</reference>
<dbReference type="AlphaFoldDB" id="W8VXC6"/>
<dbReference type="STRING" id="1454201.NMS_1683"/>
<accession>W8VXC6</accession>
<protein>
    <submittedName>
        <fullName evidence="2">Uncharacterized protein</fullName>
    </submittedName>
</protein>
<feature type="chain" id="PRO_5004916117" evidence="1">
    <location>
        <begin position="19"/>
        <end position="198"/>
    </location>
</feature>
<evidence type="ECO:0000313" key="3">
    <source>
        <dbReference type="Proteomes" id="UP000031760"/>
    </source>
</evidence>
<keyword evidence="1" id="KW-0732">Signal</keyword>
<evidence type="ECO:0000313" key="2">
    <source>
        <dbReference type="EMBL" id="BAO55692.1"/>
    </source>
</evidence>
<name>W8VXC6_9FLAO</name>
<proteinExistence type="predicted"/>
<organism evidence="2 3">
    <name type="scientific">Nonlabens marinus S1-08</name>
    <dbReference type="NCBI Taxonomy" id="1454201"/>
    <lineage>
        <taxon>Bacteria</taxon>
        <taxon>Pseudomonadati</taxon>
        <taxon>Bacteroidota</taxon>
        <taxon>Flavobacteriia</taxon>
        <taxon>Flavobacteriales</taxon>
        <taxon>Flavobacteriaceae</taxon>
        <taxon>Nonlabens</taxon>
    </lineage>
</organism>
<dbReference type="KEGG" id="nmf:NMS_1683"/>
<gene>
    <name evidence="2" type="ORF">NMS_1683</name>
</gene>
<keyword evidence="3" id="KW-1185">Reference proteome</keyword>
<sequence>MKYLVLILSLTFTTFCIAQGENEQIKIDFQKYASALKSKQYTQATSYMPDALFEKVGKEQLVQEMKNTFESDETDVKIKAIEIVGYSDKSTLDGITYVPIQFNQKFDIKYLNLFDATDDEQSRNSTTKFIVQMLNESMPESNVSFDQKQEVFVVSSNKKAVAMKSSAADSWKFIVIEAQLRSKLEGLLPAIVIQKLKI</sequence>
<feature type="signal peptide" evidence="1">
    <location>
        <begin position="1"/>
        <end position="18"/>
    </location>
</feature>